<protein>
    <submittedName>
        <fullName evidence="3">3-alpha,7-alpha, 12-alpha-trihydroxy-5-beta-cholest-24-enoyl-CoA hydratase</fullName>
    </submittedName>
</protein>
<reference evidence="3 4" key="1">
    <citation type="submission" date="2018-10" db="EMBL/GenBank/DDBJ databases">
        <title>Transmission dynamics of multidrug resistant bacteria on intensive care unit surfaces.</title>
        <authorList>
            <person name="D'Souza A.W."/>
            <person name="Potter R.F."/>
            <person name="Wallace M."/>
            <person name="Shupe A."/>
            <person name="Patel S."/>
            <person name="Sun S."/>
            <person name="Gul D."/>
            <person name="Kwon J.H."/>
            <person name="Andleeb S."/>
            <person name="Burnham C.-A.D."/>
            <person name="Dantas G."/>
        </authorList>
    </citation>
    <scope>NUCLEOTIDE SEQUENCE [LARGE SCALE GENOMIC DNA]</scope>
    <source>
        <strain evidence="3 4">PX_177</strain>
    </source>
</reference>
<dbReference type="Gene3D" id="3.10.129.10">
    <property type="entry name" value="Hotdog Thioesterase"/>
    <property type="match status" value="2"/>
</dbReference>
<dbReference type="GO" id="GO:0006635">
    <property type="term" value="P:fatty acid beta-oxidation"/>
    <property type="evidence" value="ECO:0007669"/>
    <property type="project" value="TreeGrafter"/>
</dbReference>
<dbReference type="InterPro" id="IPR054357">
    <property type="entry name" value="MFE-2_N"/>
</dbReference>
<dbReference type="GO" id="GO:0044594">
    <property type="term" value="F:17-beta-hydroxysteroid dehydrogenase (NAD+) activity"/>
    <property type="evidence" value="ECO:0007669"/>
    <property type="project" value="TreeGrafter"/>
</dbReference>
<dbReference type="Proteomes" id="UP000276506">
    <property type="component" value="Unassembled WGS sequence"/>
</dbReference>
<proteinExistence type="predicted"/>
<comment type="caution">
    <text evidence="3">The sequence shown here is derived from an EMBL/GenBank/DDBJ whole genome shotgun (WGS) entry which is preliminary data.</text>
</comment>
<feature type="domain" description="Peroxisomal multifunctional enzyme type 2-like N-terminal" evidence="2">
    <location>
        <begin position="20"/>
        <end position="147"/>
    </location>
</feature>
<evidence type="ECO:0000259" key="2">
    <source>
        <dbReference type="Pfam" id="PF22622"/>
    </source>
</evidence>
<feature type="region of interest" description="Disordered" evidence="1">
    <location>
        <begin position="147"/>
        <end position="166"/>
    </location>
</feature>
<organism evidence="3 4">
    <name type="scientific">Stutzerimonas xanthomarina</name>
    <dbReference type="NCBI Taxonomy" id="271420"/>
    <lineage>
        <taxon>Bacteria</taxon>
        <taxon>Pseudomonadati</taxon>
        <taxon>Pseudomonadota</taxon>
        <taxon>Gammaproteobacteria</taxon>
        <taxon>Pseudomonadales</taxon>
        <taxon>Pseudomonadaceae</taxon>
        <taxon>Stutzerimonas</taxon>
    </lineage>
</organism>
<name>A0A427EAK1_9GAMM</name>
<dbReference type="GO" id="GO:0003857">
    <property type="term" value="F:(3S)-3-hydroxyacyl-CoA dehydrogenase (NAD+) activity"/>
    <property type="evidence" value="ECO:0007669"/>
    <property type="project" value="TreeGrafter"/>
</dbReference>
<sequence length="283" mass="30584">MSLDYQKLISWPFPAVTRTFSQADSIAFARGFGAGASATMQAEDAVFVGPSGPIKALPMMAVALADGEFWQQDPATGIVWQQIVHAQEAVRIHHPLSVEGTVVITQKIKDLFDRGAEKGAVMVQEQLISEPDGQPLATIEVTTVLRGNGGFGGEPQNSPRPEPFPDRPADAVLDVATPTEPDTLFRLSADIAVASQAGGGDRPRAMIRGVGCFGLAGRGVLKMACGNEPSRLRAFSVRYAGPMFTGETMRIELWNLREGYAVFRMQAVERQQPVLSYGYIEFD</sequence>
<dbReference type="PANTHER" id="PTHR13078">
    <property type="entry name" value="PEROXISOMAL MULTIFUNCTIONAL ENZYME TYPE 2-RELATED"/>
    <property type="match status" value="1"/>
</dbReference>
<dbReference type="SUPFAM" id="SSF54637">
    <property type="entry name" value="Thioesterase/thiol ester dehydrase-isomerase"/>
    <property type="match status" value="2"/>
</dbReference>
<dbReference type="AlphaFoldDB" id="A0A427EAK1"/>
<dbReference type="Pfam" id="PF22622">
    <property type="entry name" value="MFE-2_hydrat-2_N"/>
    <property type="match status" value="1"/>
</dbReference>
<dbReference type="RefSeq" id="WP_125876756.1">
    <property type="nucleotide sequence ID" value="NZ_RHQL01000002.1"/>
</dbReference>
<gene>
    <name evidence="3" type="ORF">EGJ28_07465</name>
</gene>
<dbReference type="PANTHER" id="PTHR13078:SF56">
    <property type="entry name" value="PEROXISOMAL MULTIFUNCTIONAL ENZYME TYPE 2"/>
    <property type="match status" value="1"/>
</dbReference>
<accession>A0A427EAK1</accession>
<dbReference type="InterPro" id="IPR029069">
    <property type="entry name" value="HotDog_dom_sf"/>
</dbReference>
<dbReference type="GO" id="GO:0004300">
    <property type="term" value="F:enoyl-CoA hydratase activity"/>
    <property type="evidence" value="ECO:0007669"/>
    <property type="project" value="TreeGrafter"/>
</dbReference>
<evidence type="ECO:0000313" key="3">
    <source>
        <dbReference type="EMBL" id="RRV13439.1"/>
    </source>
</evidence>
<evidence type="ECO:0000256" key="1">
    <source>
        <dbReference type="SAM" id="MobiDB-lite"/>
    </source>
</evidence>
<dbReference type="EMBL" id="RHQL01000002">
    <property type="protein sequence ID" value="RRV13439.1"/>
    <property type="molecule type" value="Genomic_DNA"/>
</dbReference>
<evidence type="ECO:0000313" key="4">
    <source>
        <dbReference type="Proteomes" id="UP000276506"/>
    </source>
</evidence>